<protein>
    <submittedName>
        <fullName evidence="2">Uncharacterized protein</fullName>
    </submittedName>
</protein>
<evidence type="ECO:0000256" key="1">
    <source>
        <dbReference type="SAM" id="Phobius"/>
    </source>
</evidence>
<feature type="transmembrane region" description="Helical" evidence="1">
    <location>
        <begin position="59"/>
        <end position="80"/>
    </location>
</feature>
<feature type="transmembrane region" description="Helical" evidence="1">
    <location>
        <begin position="146"/>
        <end position="166"/>
    </location>
</feature>
<dbReference type="EMBL" id="ML210244">
    <property type="protein sequence ID" value="TFK22290.1"/>
    <property type="molecule type" value="Genomic_DNA"/>
</dbReference>
<keyword evidence="1" id="KW-0812">Transmembrane</keyword>
<feature type="transmembrane region" description="Helical" evidence="1">
    <location>
        <begin position="22"/>
        <end position="47"/>
    </location>
</feature>
<gene>
    <name evidence="2" type="ORF">FA15DRAFT_706477</name>
</gene>
<dbReference type="OrthoDB" id="3351617at2759"/>
<keyword evidence="1" id="KW-1133">Transmembrane helix</keyword>
<keyword evidence="1" id="KW-0472">Membrane</keyword>
<organism evidence="2 3">
    <name type="scientific">Coprinopsis marcescibilis</name>
    <name type="common">Agaric fungus</name>
    <name type="synonym">Psathyrella marcescibilis</name>
    <dbReference type="NCBI Taxonomy" id="230819"/>
    <lineage>
        <taxon>Eukaryota</taxon>
        <taxon>Fungi</taxon>
        <taxon>Dikarya</taxon>
        <taxon>Basidiomycota</taxon>
        <taxon>Agaricomycotina</taxon>
        <taxon>Agaricomycetes</taxon>
        <taxon>Agaricomycetidae</taxon>
        <taxon>Agaricales</taxon>
        <taxon>Agaricineae</taxon>
        <taxon>Psathyrellaceae</taxon>
        <taxon>Coprinopsis</taxon>
    </lineage>
</organism>
<feature type="transmembrane region" description="Helical" evidence="1">
    <location>
        <begin position="113"/>
        <end position="134"/>
    </location>
</feature>
<sequence>MAPNWTKEYTDEYCLVYAKSQYASFVVAIFAAGIQLFMMSYSVAIFLETPPERRKGREPYLLVGCLIFLFFTLSACVNMARPFNLLLEASDGIEWIQLASADHASWRSILSDVSFSLVFILGDGLLLYRCYLVLSRTSLWQLVLPVLTYLSAIALGICGSVLLYIYPELVITQTRISLGRDILKFVTNILITSTICFKLSSSYRYMSKSLPAKQLVVYKTVASILVESALPLTIAGIVDAIVFIIPTNTSKGDITGYDGDPKALAATYGAVSALYYALQAIAPLLIIFQVTTGRTWAATNKSGDTKAFSRSLCFNHGTRHNISGAISASDDDTVAEGR</sequence>
<proteinExistence type="predicted"/>
<keyword evidence="3" id="KW-1185">Reference proteome</keyword>
<reference evidence="2 3" key="1">
    <citation type="journal article" date="2019" name="Nat. Ecol. Evol.">
        <title>Megaphylogeny resolves global patterns of mushroom evolution.</title>
        <authorList>
            <person name="Varga T."/>
            <person name="Krizsan K."/>
            <person name="Foldi C."/>
            <person name="Dima B."/>
            <person name="Sanchez-Garcia M."/>
            <person name="Sanchez-Ramirez S."/>
            <person name="Szollosi G.J."/>
            <person name="Szarkandi J.G."/>
            <person name="Papp V."/>
            <person name="Albert L."/>
            <person name="Andreopoulos W."/>
            <person name="Angelini C."/>
            <person name="Antonin V."/>
            <person name="Barry K.W."/>
            <person name="Bougher N.L."/>
            <person name="Buchanan P."/>
            <person name="Buyck B."/>
            <person name="Bense V."/>
            <person name="Catcheside P."/>
            <person name="Chovatia M."/>
            <person name="Cooper J."/>
            <person name="Damon W."/>
            <person name="Desjardin D."/>
            <person name="Finy P."/>
            <person name="Geml J."/>
            <person name="Haridas S."/>
            <person name="Hughes K."/>
            <person name="Justo A."/>
            <person name="Karasinski D."/>
            <person name="Kautmanova I."/>
            <person name="Kiss B."/>
            <person name="Kocsube S."/>
            <person name="Kotiranta H."/>
            <person name="LaButti K.M."/>
            <person name="Lechner B.E."/>
            <person name="Liimatainen K."/>
            <person name="Lipzen A."/>
            <person name="Lukacs Z."/>
            <person name="Mihaltcheva S."/>
            <person name="Morgado L.N."/>
            <person name="Niskanen T."/>
            <person name="Noordeloos M.E."/>
            <person name="Ohm R.A."/>
            <person name="Ortiz-Santana B."/>
            <person name="Ovrebo C."/>
            <person name="Racz N."/>
            <person name="Riley R."/>
            <person name="Savchenko A."/>
            <person name="Shiryaev A."/>
            <person name="Soop K."/>
            <person name="Spirin V."/>
            <person name="Szebenyi C."/>
            <person name="Tomsovsky M."/>
            <person name="Tulloss R.E."/>
            <person name="Uehling J."/>
            <person name="Grigoriev I.V."/>
            <person name="Vagvolgyi C."/>
            <person name="Papp T."/>
            <person name="Martin F.M."/>
            <person name="Miettinen O."/>
            <person name="Hibbett D.S."/>
            <person name="Nagy L.G."/>
        </authorList>
    </citation>
    <scope>NUCLEOTIDE SEQUENCE [LARGE SCALE GENOMIC DNA]</scope>
    <source>
        <strain evidence="2 3">CBS 121175</strain>
    </source>
</reference>
<evidence type="ECO:0000313" key="3">
    <source>
        <dbReference type="Proteomes" id="UP000307440"/>
    </source>
</evidence>
<feature type="transmembrane region" description="Helical" evidence="1">
    <location>
        <begin position="265"/>
        <end position="288"/>
    </location>
</feature>
<name>A0A5C3KP90_COPMA</name>
<accession>A0A5C3KP90</accession>
<dbReference type="AlphaFoldDB" id="A0A5C3KP90"/>
<evidence type="ECO:0000313" key="2">
    <source>
        <dbReference type="EMBL" id="TFK22290.1"/>
    </source>
</evidence>
<feature type="transmembrane region" description="Helical" evidence="1">
    <location>
        <begin position="182"/>
        <end position="200"/>
    </location>
</feature>
<feature type="transmembrane region" description="Helical" evidence="1">
    <location>
        <begin position="221"/>
        <end position="245"/>
    </location>
</feature>
<dbReference type="Proteomes" id="UP000307440">
    <property type="component" value="Unassembled WGS sequence"/>
</dbReference>